<dbReference type="RefSeq" id="XP_024884512.1">
    <property type="nucleotide sequence ID" value="XM_025028744.1"/>
</dbReference>
<accession>A0A6J1QPX2</accession>
<keyword evidence="1" id="KW-1185">Reference proteome</keyword>
<dbReference type="OrthoDB" id="6777148at2759"/>
<dbReference type="GeneID" id="112462764"/>
<dbReference type="AlphaFoldDB" id="A0A6J1QPX2"/>
<dbReference type="Proteomes" id="UP000504618">
    <property type="component" value="Unplaced"/>
</dbReference>
<organism evidence="1 3">
    <name type="scientific">Temnothorax curvispinosus</name>
    <dbReference type="NCBI Taxonomy" id="300111"/>
    <lineage>
        <taxon>Eukaryota</taxon>
        <taxon>Metazoa</taxon>
        <taxon>Ecdysozoa</taxon>
        <taxon>Arthropoda</taxon>
        <taxon>Hexapoda</taxon>
        <taxon>Insecta</taxon>
        <taxon>Pterygota</taxon>
        <taxon>Neoptera</taxon>
        <taxon>Endopterygota</taxon>
        <taxon>Hymenoptera</taxon>
        <taxon>Apocrita</taxon>
        <taxon>Aculeata</taxon>
        <taxon>Formicoidea</taxon>
        <taxon>Formicidae</taxon>
        <taxon>Myrmicinae</taxon>
        <taxon>Temnothorax</taxon>
    </lineage>
</organism>
<proteinExistence type="predicted"/>
<evidence type="ECO:0000313" key="2">
    <source>
        <dbReference type="RefSeq" id="XP_024884512.1"/>
    </source>
</evidence>
<sequence length="312" mass="35076">MAHGRDRSLADSVKNMSPADIEDIQMKVYNCMLEEMPFLKALQEIVKYQGFDPKVMITLLLKSHERMNEHIRAHPEAIDVVSEEIKVNGKTESFEFNSNMSFTSDIEFICLTFLTRGETFKNISKKSITQCMKILKTKYNINTAKRRPGTSLDNKVVTIRRIAASFPIVTVGLFHKGYGKSIVDPTILFPNIDLPRAVYSPMIASAIPKSEDAPLAILLAIAVKTDDILHQTDARSNLQTQLRGLKVQIYHSNAETESVKIESCISWGLLVMAADGKHTYINAIVDSRQRAKEIIKELRPTDPALNNILSQI</sequence>
<protein>
    <submittedName>
        <fullName evidence="2 3">Uncharacterized protein LOC112462764</fullName>
    </submittedName>
</protein>
<reference evidence="2 3" key="1">
    <citation type="submission" date="2025-04" db="UniProtKB">
        <authorList>
            <consortium name="RefSeq"/>
        </authorList>
    </citation>
    <scope>IDENTIFICATION</scope>
    <source>
        <tissue evidence="2 3">Whole body</tissue>
    </source>
</reference>
<gene>
    <name evidence="2 3" type="primary">LOC112462764</name>
</gene>
<evidence type="ECO:0000313" key="1">
    <source>
        <dbReference type="Proteomes" id="UP000504618"/>
    </source>
</evidence>
<name>A0A6J1QPX2_9HYME</name>
<evidence type="ECO:0000313" key="3">
    <source>
        <dbReference type="RefSeq" id="XP_024884514.1"/>
    </source>
</evidence>
<dbReference type="RefSeq" id="XP_024884514.1">
    <property type="nucleotide sequence ID" value="XM_025028746.1"/>
</dbReference>